<evidence type="ECO:0000256" key="7">
    <source>
        <dbReference type="ARBA" id="ARBA00022837"/>
    </source>
</evidence>
<dbReference type="InterPro" id="IPR010255">
    <property type="entry name" value="Haem_peroxidase_sf"/>
</dbReference>
<dbReference type="Proteomes" id="UP001161247">
    <property type="component" value="Chromosome 3"/>
</dbReference>
<evidence type="ECO:0000256" key="1">
    <source>
        <dbReference type="ARBA" id="ARBA00000189"/>
    </source>
</evidence>
<evidence type="ECO:0000313" key="20">
    <source>
        <dbReference type="EMBL" id="CAI9100727.1"/>
    </source>
</evidence>
<dbReference type="Pfam" id="PF00141">
    <property type="entry name" value="peroxidase"/>
    <property type="match status" value="1"/>
</dbReference>
<feature type="disulfide bond" evidence="16">
    <location>
        <begin position="102"/>
        <end position="182"/>
    </location>
</feature>
<dbReference type="EMBL" id="OX459120">
    <property type="protein sequence ID" value="CAI9100727.1"/>
    <property type="molecule type" value="Genomic_DNA"/>
</dbReference>
<dbReference type="CDD" id="cd00693">
    <property type="entry name" value="secretory_peroxidase"/>
    <property type="match status" value="1"/>
</dbReference>
<keyword evidence="21" id="KW-1185">Reference proteome</keyword>
<evidence type="ECO:0000256" key="10">
    <source>
        <dbReference type="ARBA" id="ARBA00023157"/>
    </source>
</evidence>
<comment type="cofactor">
    <cofactor evidence="14 17">
        <name>heme b</name>
        <dbReference type="ChEBI" id="CHEBI:60344"/>
    </cofactor>
    <text evidence="14 17">Binds 1 heme b (iron(II)-protoporphyrin IX) group per subunit.</text>
</comment>
<keyword evidence="7 14" id="KW-0106">Calcium</keyword>
<keyword evidence="11" id="KW-0325">Glycoprotein</keyword>
<evidence type="ECO:0000256" key="18">
    <source>
        <dbReference type="SAM" id="Phobius"/>
    </source>
</evidence>
<dbReference type="GO" id="GO:0005576">
    <property type="term" value="C:extracellular region"/>
    <property type="evidence" value="ECO:0007669"/>
    <property type="project" value="UniProtKB-SubCell"/>
</dbReference>
<reference evidence="20" key="1">
    <citation type="submission" date="2023-03" db="EMBL/GenBank/DDBJ databases">
        <authorList>
            <person name="Julca I."/>
        </authorList>
    </citation>
    <scope>NUCLEOTIDE SEQUENCE</scope>
</reference>
<dbReference type="InterPro" id="IPR019793">
    <property type="entry name" value="Peroxidases_heam-ligand_BS"/>
</dbReference>
<dbReference type="FunFam" id="1.10.420.10:FF:000001">
    <property type="entry name" value="Peroxidase"/>
    <property type="match status" value="1"/>
</dbReference>
<feature type="site" description="Transition state stabilizer" evidence="15">
    <location>
        <position position="131"/>
    </location>
</feature>
<dbReference type="EC" id="1.11.1.7" evidence="3 17"/>
<feature type="binding site" evidence="14">
    <location>
        <position position="145"/>
    </location>
    <ligand>
        <name>Ca(2+)</name>
        <dbReference type="ChEBI" id="CHEBI:29108"/>
        <label>1</label>
    </ligand>
</feature>
<accession>A0AAV1D1N8</accession>
<evidence type="ECO:0000256" key="9">
    <source>
        <dbReference type="ARBA" id="ARBA00023004"/>
    </source>
</evidence>
<comment type="cofactor">
    <cofactor evidence="14 17">
        <name>Ca(2+)</name>
        <dbReference type="ChEBI" id="CHEBI:29108"/>
    </cofactor>
    <text evidence="14 17">Binds 2 calcium ions per subunit.</text>
</comment>
<evidence type="ECO:0000256" key="8">
    <source>
        <dbReference type="ARBA" id="ARBA00023002"/>
    </source>
</evidence>
<dbReference type="PANTHER" id="PTHR31517">
    <property type="match status" value="1"/>
</dbReference>
<keyword evidence="10 16" id="KW-1015">Disulfide bond</keyword>
<dbReference type="PRINTS" id="PR00458">
    <property type="entry name" value="PEROXIDASE"/>
</dbReference>
<evidence type="ECO:0000256" key="13">
    <source>
        <dbReference type="PIRSR" id="PIRSR600823-2"/>
    </source>
</evidence>
<keyword evidence="18" id="KW-1133">Transmembrane helix</keyword>
<keyword evidence="8 17" id="KW-0560">Oxidoreductase</keyword>
<evidence type="ECO:0000256" key="11">
    <source>
        <dbReference type="ARBA" id="ARBA00023180"/>
    </source>
</evidence>
<feature type="binding site" evidence="14">
    <location>
        <position position="136"/>
    </location>
    <ligand>
        <name>Ca(2+)</name>
        <dbReference type="ChEBI" id="CHEBI:29108"/>
        <label>1</label>
    </ligand>
</feature>
<feature type="binding site" evidence="14">
    <location>
        <position position="156"/>
    </location>
    <ligand>
        <name>Ca(2+)</name>
        <dbReference type="ChEBI" id="CHEBI:29108"/>
        <label>1</label>
    </ligand>
</feature>
<dbReference type="GO" id="GO:0140825">
    <property type="term" value="F:lactoperoxidase activity"/>
    <property type="evidence" value="ECO:0007669"/>
    <property type="project" value="UniProtKB-EC"/>
</dbReference>
<feature type="active site" description="Proton acceptor" evidence="12">
    <location>
        <position position="135"/>
    </location>
</feature>
<organism evidence="20 21">
    <name type="scientific">Oldenlandia corymbosa var. corymbosa</name>
    <dbReference type="NCBI Taxonomy" id="529605"/>
    <lineage>
        <taxon>Eukaryota</taxon>
        <taxon>Viridiplantae</taxon>
        <taxon>Streptophyta</taxon>
        <taxon>Embryophyta</taxon>
        <taxon>Tracheophyta</taxon>
        <taxon>Spermatophyta</taxon>
        <taxon>Magnoliopsida</taxon>
        <taxon>eudicotyledons</taxon>
        <taxon>Gunneridae</taxon>
        <taxon>Pentapetalae</taxon>
        <taxon>asterids</taxon>
        <taxon>lamiids</taxon>
        <taxon>Gentianales</taxon>
        <taxon>Rubiaceae</taxon>
        <taxon>Rubioideae</taxon>
        <taxon>Spermacoceae</taxon>
        <taxon>Hedyotis-Oldenlandia complex</taxon>
        <taxon>Oldenlandia</taxon>
    </lineage>
</organism>
<evidence type="ECO:0000256" key="3">
    <source>
        <dbReference type="ARBA" id="ARBA00012313"/>
    </source>
</evidence>
<evidence type="ECO:0000259" key="19">
    <source>
        <dbReference type="PROSITE" id="PS50873"/>
    </source>
</evidence>
<feature type="disulfide bond" evidence="16">
    <location>
        <begin position="137"/>
        <end position="142"/>
    </location>
</feature>
<dbReference type="InterPro" id="IPR000823">
    <property type="entry name" value="Peroxidase_pln"/>
</dbReference>
<dbReference type="GO" id="GO:0006979">
    <property type="term" value="P:response to oxidative stress"/>
    <property type="evidence" value="ECO:0007669"/>
    <property type="project" value="UniProtKB-UniRule"/>
</dbReference>
<evidence type="ECO:0000313" key="21">
    <source>
        <dbReference type="Proteomes" id="UP001161247"/>
    </source>
</evidence>
<evidence type="ECO:0000256" key="16">
    <source>
        <dbReference type="PIRSR" id="PIRSR600823-5"/>
    </source>
</evidence>
<keyword evidence="5 17" id="KW-0349">Heme</keyword>
<evidence type="ECO:0000256" key="6">
    <source>
        <dbReference type="ARBA" id="ARBA00022723"/>
    </source>
</evidence>
<dbReference type="InterPro" id="IPR033905">
    <property type="entry name" value="Secretory_peroxidase"/>
</dbReference>
<evidence type="ECO:0000256" key="2">
    <source>
        <dbReference type="ARBA" id="ARBA00006873"/>
    </source>
</evidence>
<comment type="function">
    <text evidence="17">Removal of H(2)O(2), oxidation of toxic reductants, biosynthesis and degradation of lignin, suberization, auxin catabolism, response to environmental stresses such as wounding, pathogen attack and oxidative stress.</text>
</comment>
<feature type="binding site" evidence="14">
    <location>
        <position position="143"/>
    </location>
    <ligand>
        <name>Ca(2+)</name>
        <dbReference type="ChEBI" id="CHEBI:29108"/>
        <label>1</label>
    </ligand>
</feature>
<dbReference type="AlphaFoldDB" id="A0AAV1D1N8"/>
<evidence type="ECO:0000256" key="5">
    <source>
        <dbReference type="ARBA" id="ARBA00022617"/>
    </source>
</evidence>
<comment type="similarity">
    <text evidence="17">Belongs to the peroxidase family. Classical plant (class III) peroxidase subfamily.</text>
</comment>
<comment type="catalytic activity">
    <reaction evidence="1 17">
        <text>2 a phenolic donor + H2O2 = 2 a phenolic radical donor + 2 H2O</text>
        <dbReference type="Rhea" id="RHEA:56136"/>
        <dbReference type="ChEBI" id="CHEBI:15377"/>
        <dbReference type="ChEBI" id="CHEBI:16240"/>
        <dbReference type="ChEBI" id="CHEBI:139520"/>
        <dbReference type="ChEBI" id="CHEBI:139521"/>
        <dbReference type="EC" id="1.11.1.7"/>
    </reaction>
</comment>
<comment type="subcellular location">
    <subcellularLocation>
        <location evidence="17">Secreted</location>
    </subcellularLocation>
</comment>
<proteinExistence type="inferred from homology"/>
<feature type="binding site" evidence="14">
    <location>
        <position position="141"/>
    </location>
    <ligand>
        <name>Ca(2+)</name>
        <dbReference type="ChEBI" id="CHEBI:29108"/>
        <label>1</label>
    </ligand>
</feature>
<dbReference type="SUPFAM" id="SSF48113">
    <property type="entry name" value="Heme-dependent peroxidases"/>
    <property type="match status" value="1"/>
</dbReference>
<keyword evidence="18" id="KW-0472">Membrane</keyword>
<evidence type="ECO:0000256" key="15">
    <source>
        <dbReference type="PIRSR" id="PIRSR600823-4"/>
    </source>
</evidence>
<feature type="transmembrane region" description="Helical" evidence="18">
    <location>
        <begin position="71"/>
        <end position="89"/>
    </location>
</feature>
<dbReference type="Gene3D" id="1.10.420.10">
    <property type="entry name" value="Peroxidase, domain 2"/>
    <property type="match status" value="1"/>
</dbReference>
<comment type="similarity">
    <text evidence="2">Belongs to the peroxidase family. Ascorbate peroxidase subfamily.</text>
</comment>
<dbReference type="PRINTS" id="PR00461">
    <property type="entry name" value="PLPEROXIDASE"/>
</dbReference>
<dbReference type="GO" id="GO:0046872">
    <property type="term" value="F:metal ion binding"/>
    <property type="evidence" value="ECO:0007669"/>
    <property type="project" value="UniProtKB-UniRule"/>
</dbReference>
<dbReference type="GO" id="GO:0020037">
    <property type="term" value="F:heme binding"/>
    <property type="evidence" value="ECO:0007669"/>
    <property type="project" value="UniProtKB-UniRule"/>
</dbReference>
<gene>
    <name evidence="20" type="ORF">OLC1_LOCUS10485</name>
</gene>
<feature type="domain" description="Plant heme peroxidase family profile" evidence="19">
    <location>
        <begin position="92"/>
        <end position="398"/>
    </location>
</feature>
<feature type="binding site" description="axial binding residue" evidence="14">
    <location>
        <position position="260"/>
    </location>
    <ligand>
        <name>heme b</name>
        <dbReference type="ChEBI" id="CHEBI:60344"/>
    </ligand>
    <ligandPart>
        <name>Fe</name>
        <dbReference type="ChEBI" id="CHEBI:18248"/>
    </ligandPart>
</feature>
<name>A0AAV1D1N8_OLDCO</name>
<feature type="binding site" evidence="13">
    <location>
        <position position="230"/>
    </location>
    <ligand>
        <name>substrate</name>
    </ligand>
</feature>
<dbReference type="PANTHER" id="PTHR31517:SF48">
    <property type="entry name" value="PEROXIDASE 16-RELATED"/>
    <property type="match status" value="1"/>
</dbReference>
<feature type="disulfide bond" evidence="16">
    <location>
        <begin position="267"/>
        <end position="296"/>
    </location>
</feature>
<keyword evidence="4 17" id="KW-0575">Peroxidase</keyword>
<evidence type="ECO:0000256" key="4">
    <source>
        <dbReference type="ARBA" id="ARBA00022559"/>
    </source>
</evidence>
<dbReference type="InterPro" id="IPR002016">
    <property type="entry name" value="Haem_peroxidase"/>
</dbReference>
<keyword evidence="9 14" id="KW-0408">Iron</keyword>
<keyword evidence="17" id="KW-0964">Secreted</keyword>
<dbReference type="GO" id="GO:0042744">
    <property type="term" value="P:hydrogen peroxide catabolic process"/>
    <property type="evidence" value="ECO:0007669"/>
    <property type="project" value="UniProtKB-KW"/>
</dbReference>
<dbReference type="PROSITE" id="PS00435">
    <property type="entry name" value="PEROXIDASE_1"/>
    <property type="match status" value="1"/>
</dbReference>
<keyword evidence="6 14" id="KW-0479">Metal-binding</keyword>
<keyword evidence="18" id="KW-0812">Transmembrane</keyword>
<evidence type="ECO:0000256" key="12">
    <source>
        <dbReference type="PIRSR" id="PIRSR600823-1"/>
    </source>
</evidence>
<evidence type="ECO:0000256" key="17">
    <source>
        <dbReference type="RuleBase" id="RU362060"/>
    </source>
</evidence>
<evidence type="ECO:0000256" key="14">
    <source>
        <dbReference type="PIRSR" id="PIRSR600823-3"/>
    </source>
</evidence>
<dbReference type="FunFam" id="1.10.520.10:FF:000009">
    <property type="entry name" value="Peroxidase"/>
    <property type="match status" value="1"/>
</dbReference>
<protein>
    <recommendedName>
        <fullName evidence="3 17">Peroxidase</fullName>
        <ecNumber evidence="3 17">1.11.1.7</ecNumber>
    </recommendedName>
</protein>
<feature type="disulfide bond" evidence="16">
    <location>
        <begin position="188"/>
        <end position="394"/>
    </location>
</feature>
<keyword evidence="17" id="KW-0376">Hydrogen peroxide</keyword>
<sequence>MQTRKDCWNFEYSAHSICICTNFAYIIPLKSAHFLPHTTSEIHTLSKLPKIPSKICAVKEMISKMGCQLKVALLFWSLIAAIITTQRAASASIRIDFYDQTCPRAEKIIFTEMQKILQRPEFKNAPAQLLRLFFHDCFIGGCDASVLLNTGNLQDEKQAGPNLSLKGFEIINMIKEALERECPVIVSCSDILVIATRDAMILSGGPFYPVYTGRRDSKVSFLQKASLEIPSPMDHIDKILMLFAQRGFTARETVALLGGHSIGFISCAFIQPRINNDTNPDPYIGDDFKEEIRQRCEKRNSNFSMMDPQQLSSASSSSPFTSHFGTHYYESLTRRRGLLFSDMELMANEQTAAVVEEYVSDDGSTFQRDFITALVKMSNLVTLTGSQGEVRLNCSVPLNT</sequence>
<dbReference type="Gene3D" id="1.10.520.10">
    <property type="match status" value="1"/>
</dbReference>
<dbReference type="PROSITE" id="PS50873">
    <property type="entry name" value="PEROXIDASE_4"/>
    <property type="match status" value="1"/>
</dbReference>